<dbReference type="SUPFAM" id="SSF54160">
    <property type="entry name" value="Chromo domain-like"/>
    <property type="match status" value="1"/>
</dbReference>
<feature type="region of interest" description="Disordered" evidence="2">
    <location>
        <begin position="25"/>
        <end position="48"/>
    </location>
</feature>
<accession>A0A1V8S8U9</accession>
<dbReference type="Gene3D" id="2.40.50.40">
    <property type="match status" value="1"/>
</dbReference>
<evidence type="ECO:0000313" key="5">
    <source>
        <dbReference type="Proteomes" id="UP000192596"/>
    </source>
</evidence>
<dbReference type="EMBL" id="NAJO01000118">
    <property type="protein sequence ID" value="OQN95261.1"/>
    <property type="molecule type" value="Genomic_DNA"/>
</dbReference>
<dbReference type="InterPro" id="IPR016197">
    <property type="entry name" value="Chromo-like_dom_sf"/>
</dbReference>
<keyword evidence="5" id="KW-1185">Reference proteome</keyword>
<comment type="caution">
    <text evidence="4">The sequence shown here is derived from an EMBL/GenBank/DDBJ whole genome shotgun (WGS) entry which is preliminary data.</text>
</comment>
<evidence type="ECO:0000313" key="4">
    <source>
        <dbReference type="EMBL" id="OQN95261.1"/>
    </source>
</evidence>
<dbReference type="AlphaFoldDB" id="A0A1V8S8U9"/>
<dbReference type="OrthoDB" id="3962642at2759"/>
<sequence>MEQMSAAFSSTSPVRLDIIIVYSGPPAAKKQKTRRPRPVPTPQERDDLLPPVAMRTDRAGVVECDSGSEASNDNNCNDVTSTIAAFISHGPVSCRGPLDTSTLTRNDEYYSIADMAFDTAMWPDMWGDGANSVCARTAAGSARNEPIYPPSCPMPDIPSACASAIISAAAQAKPQQYAWESIEVCTPVESSPSPEVLSKSPSPALMLAHVDSADTAAPADGSVGQDRPGESVRTDHDDAPVAVHLEMREFPDEIPSICVALEAQPHHSSTLVRADFQDEHWVHDQDVVADWSVPPQALEFESEPTWEVDRIVGSARRHGKIFYKAQWEPTWEPAESLEGSADAAVAEFRSSNSTENYGDYGSDTVDGLVNDDASSTTSFGDATSDLQQSHMAEMSPYDMLRSILQDSRTDDELEQILEANGYDRSQTINALMESQGMPANAMAAAIQQLEQQ</sequence>
<comment type="subunit">
    <text evidence="1">Component of the NuA4 histone acetyltransferase complex.</text>
</comment>
<protein>
    <recommendedName>
        <fullName evidence="6">Chromo domain-containing protein</fullName>
    </recommendedName>
</protein>
<proteinExistence type="predicted"/>
<evidence type="ECO:0000256" key="2">
    <source>
        <dbReference type="SAM" id="MobiDB-lite"/>
    </source>
</evidence>
<evidence type="ECO:0008006" key="6">
    <source>
        <dbReference type="Google" id="ProtNLM"/>
    </source>
</evidence>
<dbReference type="STRING" id="1507870.A0A1V8S8U9"/>
<reference evidence="4" key="1">
    <citation type="journal article" date="2017" name="Genome Announc.">
        <title>Draft Genome Sequences of the Antarctic Endolithic Fungi Rachicladosporium antarcticum CCFEE 5527 and Rachicladosporium sp. CCFEE 5018.</title>
        <authorList>
            <person name="Coleine C."/>
            <person name="Masonjones S."/>
            <person name="Selbmann L."/>
            <person name="Zucconi L."/>
            <person name="Onofri S."/>
            <person name="Pacelli C."/>
            <person name="Stajich J.E."/>
        </authorList>
    </citation>
    <scope>NUCLEOTIDE SEQUENCE</scope>
    <source>
        <strain evidence="4">CCFEE 5527</strain>
    </source>
</reference>
<reference evidence="5" key="2">
    <citation type="submission" date="2017-03" db="EMBL/GenBank/DDBJ databases">
        <title>Genomes of endolithic fungi from Antarctica.</title>
        <authorList>
            <person name="Coleine C."/>
            <person name="Masonjones S."/>
            <person name="Stajich J.E."/>
        </authorList>
    </citation>
    <scope>NUCLEOTIDE SEQUENCE [LARGE SCALE GENOMIC DNA]</scope>
    <source>
        <strain evidence="5">CCFEE 5527</strain>
    </source>
</reference>
<evidence type="ECO:0000313" key="3">
    <source>
        <dbReference type="EMBL" id="OQN95242.1"/>
    </source>
</evidence>
<organism evidence="4 5">
    <name type="scientific">Cryoendolithus antarcticus</name>
    <dbReference type="NCBI Taxonomy" id="1507870"/>
    <lineage>
        <taxon>Eukaryota</taxon>
        <taxon>Fungi</taxon>
        <taxon>Dikarya</taxon>
        <taxon>Ascomycota</taxon>
        <taxon>Pezizomycotina</taxon>
        <taxon>Dothideomycetes</taxon>
        <taxon>Dothideomycetidae</taxon>
        <taxon>Cladosporiales</taxon>
        <taxon>Cladosporiaceae</taxon>
        <taxon>Cryoendolithus</taxon>
    </lineage>
</organism>
<evidence type="ECO:0000256" key="1">
    <source>
        <dbReference type="ARBA" id="ARBA00011353"/>
    </source>
</evidence>
<dbReference type="CDD" id="cd00024">
    <property type="entry name" value="CD_CSD"/>
    <property type="match status" value="1"/>
</dbReference>
<name>A0A1V8S8U9_9PEZI</name>
<dbReference type="EMBL" id="NAJO01000121">
    <property type="protein sequence ID" value="OQN95242.1"/>
    <property type="molecule type" value="Genomic_DNA"/>
</dbReference>
<feature type="region of interest" description="Disordered" evidence="2">
    <location>
        <begin position="215"/>
        <end position="235"/>
    </location>
</feature>
<dbReference type="Proteomes" id="UP000192596">
    <property type="component" value="Unassembled WGS sequence"/>
</dbReference>
<dbReference type="InParanoid" id="A0A1V8S8U9"/>
<gene>
    <name evidence="4" type="ORF">B0A48_18585</name>
    <name evidence="3" type="ORF">B0A48_18621</name>
</gene>